<accession>A0ABN1GGV7</accession>
<dbReference type="PROSITE" id="PS00041">
    <property type="entry name" value="HTH_ARAC_FAMILY_1"/>
    <property type="match status" value="1"/>
</dbReference>
<protein>
    <recommendedName>
        <fullName evidence="4">HTH araC/xylS-type domain-containing protein</fullName>
    </recommendedName>
</protein>
<dbReference type="EMBL" id="BAAADE010000008">
    <property type="protein sequence ID" value="GAA0611283.1"/>
    <property type="molecule type" value="Genomic_DNA"/>
</dbReference>
<dbReference type="PROSITE" id="PS01124">
    <property type="entry name" value="HTH_ARAC_FAMILY_2"/>
    <property type="match status" value="1"/>
</dbReference>
<evidence type="ECO:0000313" key="5">
    <source>
        <dbReference type="EMBL" id="GAA0611283.1"/>
    </source>
</evidence>
<gene>
    <name evidence="5" type="ORF">GCM10008943_28530</name>
</gene>
<feature type="domain" description="HTH araC/xylS-type" evidence="4">
    <location>
        <begin position="225"/>
        <end position="323"/>
    </location>
</feature>
<dbReference type="Proteomes" id="UP001424441">
    <property type="component" value="Unassembled WGS sequence"/>
</dbReference>
<dbReference type="Pfam" id="PF12833">
    <property type="entry name" value="HTH_18"/>
    <property type="match status" value="1"/>
</dbReference>
<dbReference type="RefSeq" id="WP_343806853.1">
    <property type="nucleotide sequence ID" value="NZ_BAAADE010000008.1"/>
</dbReference>
<dbReference type="InterPro" id="IPR050204">
    <property type="entry name" value="AraC_XylS_family_regulators"/>
</dbReference>
<keyword evidence="1" id="KW-0805">Transcription regulation</keyword>
<proteinExistence type="predicted"/>
<keyword evidence="2" id="KW-0238">DNA-binding</keyword>
<dbReference type="Gene3D" id="1.10.10.60">
    <property type="entry name" value="Homeodomain-like"/>
    <property type="match status" value="1"/>
</dbReference>
<comment type="caution">
    <text evidence="5">The sequence shown here is derived from an EMBL/GenBank/DDBJ whole genome shotgun (WGS) entry which is preliminary data.</text>
</comment>
<keyword evidence="6" id="KW-1185">Reference proteome</keyword>
<reference evidence="5 6" key="1">
    <citation type="journal article" date="2019" name="Int. J. Syst. Evol. Microbiol.">
        <title>The Global Catalogue of Microorganisms (GCM) 10K type strain sequencing project: providing services to taxonomists for standard genome sequencing and annotation.</title>
        <authorList>
            <consortium name="The Broad Institute Genomics Platform"/>
            <consortium name="The Broad Institute Genome Sequencing Center for Infectious Disease"/>
            <person name="Wu L."/>
            <person name="Ma J."/>
        </authorList>
    </citation>
    <scope>NUCLEOTIDE SEQUENCE [LARGE SCALE GENOMIC DNA]</scope>
    <source>
        <strain evidence="5 6">JCM 15115</strain>
    </source>
</reference>
<evidence type="ECO:0000259" key="4">
    <source>
        <dbReference type="PROSITE" id="PS01124"/>
    </source>
</evidence>
<sequence length="329" mass="36919">MHLAPNNTLQSTDCEPKADTKLASKLNALNMFPITQTSIFMNKDIHIVRSSHEMAESSTVCFALTEEAPYHFTYGAGSGLWLMMPLNIANAKVRFNDLEENFTIAPNDVFINSNQAPIDFHLENSITAFHVFIKSSLVEEAIGKFYQSGKYKILFPANIARSNSTISMLVQSLRNTLKNSAQKSELLMEYIARALVVEFLRKFSEEALEPAFDGVNDALNPSQLKRVVEYIDANLTSSIRTNDLAAIAGVSRTNFIKRFNSSMHCTPARYIFLTRIKRARKLLKQSDLSISFIAVACGFSDVAHLSTSFRRETGVTPSVFRKERHAEED</sequence>
<name>A0ABN1GGV7_9HYPH</name>
<keyword evidence="3" id="KW-0804">Transcription</keyword>
<evidence type="ECO:0000256" key="2">
    <source>
        <dbReference type="ARBA" id="ARBA00023125"/>
    </source>
</evidence>
<evidence type="ECO:0000256" key="3">
    <source>
        <dbReference type="ARBA" id="ARBA00023163"/>
    </source>
</evidence>
<dbReference type="InterPro" id="IPR018062">
    <property type="entry name" value="HTH_AraC-typ_CS"/>
</dbReference>
<dbReference type="SMART" id="SM00342">
    <property type="entry name" value="HTH_ARAC"/>
    <property type="match status" value="1"/>
</dbReference>
<organism evidence="5 6">
    <name type="scientific">Paenochrobactrum glaciei</name>
    <dbReference type="NCBI Taxonomy" id="486407"/>
    <lineage>
        <taxon>Bacteria</taxon>
        <taxon>Pseudomonadati</taxon>
        <taxon>Pseudomonadota</taxon>
        <taxon>Alphaproteobacteria</taxon>
        <taxon>Hyphomicrobiales</taxon>
        <taxon>Brucellaceae</taxon>
        <taxon>Paenochrobactrum</taxon>
    </lineage>
</organism>
<dbReference type="InterPro" id="IPR009057">
    <property type="entry name" value="Homeodomain-like_sf"/>
</dbReference>
<evidence type="ECO:0000256" key="1">
    <source>
        <dbReference type="ARBA" id="ARBA00023015"/>
    </source>
</evidence>
<dbReference type="SUPFAM" id="SSF46689">
    <property type="entry name" value="Homeodomain-like"/>
    <property type="match status" value="2"/>
</dbReference>
<dbReference type="PANTHER" id="PTHR46796">
    <property type="entry name" value="HTH-TYPE TRANSCRIPTIONAL ACTIVATOR RHAS-RELATED"/>
    <property type="match status" value="1"/>
</dbReference>
<evidence type="ECO:0000313" key="6">
    <source>
        <dbReference type="Proteomes" id="UP001424441"/>
    </source>
</evidence>
<dbReference type="InterPro" id="IPR018060">
    <property type="entry name" value="HTH_AraC"/>
</dbReference>